<gene>
    <name evidence="4" type="ORF">RR46_11860</name>
</gene>
<evidence type="ECO:0000259" key="3">
    <source>
        <dbReference type="PROSITE" id="PS51968"/>
    </source>
</evidence>
<dbReference type="InterPro" id="IPR040167">
    <property type="entry name" value="TF_CP2-like"/>
</dbReference>
<keyword evidence="1" id="KW-0238">DNA-binding</keyword>
<dbReference type="STRING" id="66420.A0A194PN48"/>
<dbReference type="GO" id="GO:0000978">
    <property type="term" value="F:RNA polymerase II cis-regulatory region sequence-specific DNA binding"/>
    <property type="evidence" value="ECO:0007669"/>
    <property type="project" value="TreeGrafter"/>
</dbReference>
<feature type="domain" description="Grh/CP2 DB" evidence="3">
    <location>
        <begin position="218"/>
        <end position="370"/>
    </location>
</feature>
<comment type="subcellular location">
    <subcellularLocation>
        <location evidence="1">Nucleus</location>
    </subcellularLocation>
</comment>
<name>A0A194PN48_PAPXU</name>
<keyword evidence="5" id="KW-1185">Reference proteome</keyword>
<accession>A0A194PN48</accession>
<dbReference type="PANTHER" id="PTHR11037:SF20">
    <property type="entry name" value="PROTEIN GRAINYHEAD"/>
    <property type="match status" value="1"/>
</dbReference>
<sequence>MYASTLRTGQLSWENACNRRVCPQVAVGEPGEAGSPSPVPSRASSAGSLLPDAAMYAAQMFAPPGTPSPTPYGDQYSRQPATFAGEPYYREYFVGDGYQQRSAPPYADAEPAPASTFGERYAAPRYHSKSVIAAAGLTVDLPSPDSGIGADAVTPRDHTAVQQSFEYTVICQQPGVGEDGRGTPSAHHSPAQPPRTRPWHDFGRQNDADKIQIAKLFSPYGFKYHLETASSSSQRREDDRITYINKGQFYGITLEYVHDPDKPLKNQTVKSVVMLMFREEKSPEDEIKAWQFWHGRQHSVKQRILDAGMPRHDIYRTKTWLVVLEATQKHGSEDLRAARARARAAHAAPNYRAAGRGDAPRAPLPTIMCR</sequence>
<dbReference type="GO" id="GO:0005634">
    <property type="term" value="C:nucleus"/>
    <property type="evidence" value="ECO:0007669"/>
    <property type="project" value="UniProtKB-SubCell"/>
</dbReference>
<protein>
    <submittedName>
        <fullName evidence="4">Protein grainyhead</fullName>
    </submittedName>
</protein>
<organism evidence="4 5">
    <name type="scientific">Papilio xuthus</name>
    <name type="common">Asian swallowtail butterfly</name>
    <dbReference type="NCBI Taxonomy" id="66420"/>
    <lineage>
        <taxon>Eukaryota</taxon>
        <taxon>Metazoa</taxon>
        <taxon>Ecdysozoa</taxon>
        <taxon>Arthropoda</taxon>
        <taxon>Hexapoda</taxon>
        <taxon>Insecta</taxon>
        <taxon>Pterygota</taxon>
        <taxon>Neoptera</taxon>
        <taxon>Endopterygota</taxon>
        <taxon>Lepidoptera</taxon>
        <taxon>Glossata</taxon>
        <taxon>Ditrysia</taxon>
        <taxon>Papilionoidea</taxon>
        <taxon>Papilionidae</taxon>
        <taxon>Papilioninae</taxon>
        <taxon>Papilio</taxon>
    </lineage>
</organism>
<dbReference type="InterPro" id="IPR007604">
    <property type="entry name" value="CP2"/>
</dbReference>
<dbReference type="AlphaFoldDB" id="A0A194PN48"/>
<feature type="region of interest" description="Disordered" evidence="2">
    <location>
        <begin position="174"/>
        <end position="204"/>
    </location>
</feature>
<evidence type="ECO:0000256" key="1">
    <source>
        <dbReference type="PROSITE-ProRule" id="PRU01313"/>
    </source>
</evidence>
<evidence type="ECO:0000313" key="5">
    <source>
        <dbReference type="Proteomes" id="UP000053268"/>
    </source>
</evidence>
<dbReference type="EMBL" id="KQ459597">
    <property type="protein sequence ID" value="KPI94856.1"/>
    <property type="molecule type" value="Genomic_DNA"/>
</dbReference>
<evidence type="ECO:0000256" key="2">
    <source>
        <dbReference type="SAM" id="MobiDB-lite"/>
    </source>
</evidence>
<evidence type="ECO:0000313" key="4">
    <source>
        <dbReference type="EMBL" id="KPI94856.1"/>
    </source>
</evidence>
<dbReference type="GO" id="GO:0001228">
    <property type="term" value="F:DNA-binding transcription activator activity, RNA polymerase II-specific"/>
    <property type="evidence" value="ECO:0007669"/>
    <property type="project" value="TreeGrafter"/>
</dbReference>
<dbReference type="PANTHER" id="PTHR11037">
    <property type="entry name" value="TRANSCRIPTION FACTOR CP2"/>
    <property type="match status" value="1"/>
</dbReference>
<reference evidence="4 5" key="1">
    <citation type="journal article" date="2015" name="Nat. Commun.">
        <title>Outbred genome sequencing and CRISPR/Cas9 gene editing in butterflies.</title>
        <authorList>
            <person name="Li X."/>
            <person name="Fan D."/>
            <person name="Zhang W."/>
            <person name="Liu G."/>
            <person name="Zhang L."/>
            <person name="Zhao L."/>
            <person name="Fang X."/>
            <person name="Chen L."/>
            <person name="Dong Y."/>
            <person name="Chen Y."/>
            <person name="Ding Y."/>
            <person name="Zhao R."/>
            <person name="Feng M."/>
            <person name="Zhu Y."/>
            <person name="Feng Y."/>
            <person name="Jiang X."/>
            <person name="Zhu D."/>
            <person name="Xiang H."/>
            <person name="Feng X."/>
            <person name="Li S."/>
            <person name="Wang J."/>
            <person name="Zhang G."/>
            <person name="Kronforst M.R."/>
            <person name="Wang W."/>
        </authorList>
    </citation>
    <scope>NUCLEOTIDE SEQUENCE [LARGE SCALE GENOMIC DNA]</scope>
    <source>
        <strain evidence="4">Ya'a_city_454_Px</strain>
        <tissue evidence="4">Whole body</tissue>
    </source>
</reference>
<proteinExistence type="predicted"/>
<dbReference type="Pfam" id="PF04516">
    <property type="entry name" value="CP2"/>
    <property type="match status" value="1"/>
</dbReference>
<keyword evidence="1" id="KW-0539">Nucleus</keyword>
<dbReference type="PROSITE" id="PS51968">
    <property type="entry name" value="GRH_CP2_DB"/>
    <property type="match status" value="1"/>
</dbReference>
<dbReference type="Proteomes" id="UP000053268">
    <property type="component" value="Unassembled WGS sequence"/>
</dbReference>